<evidence type="ECO:0000256" key="5">
    <source>
        <dbReference type="ARBA" id="ARBA00022490"/>
    </source>
</evidence>
<dbReference type="GO" id="GO:0004148">
    <property type="term" value="F:dihydrolipoyl dehydrogenase (NADH) activity"/>
    <property type="evidence" value="ECO:0007669"/>
    <property type="project" value="UniProtKB-EC"/>
</dbReference>
<evidence type="ECO:0000256" key="2">
    <source>
        <dbReference type="ARBA" id="ARBA00007532"/>
    </source>
</evidence>
<comment type="catalytic activity">
    <reaction evidence="12 13">
        <text>N(6)-[(R)-dihydrolipoyl]-L-lysyl-[protein] + NAD(+) = N(6)-[(R)-lipoyl]-L-lysyl-[protein] + NADH + H(+)</text>
        <dbReference type="Rhea" id="RHEA:15045"/>
        <dbReference type="Rhea" id="RHEA-COMP:10474"/>
        <dbReference type="Rhea" id="RHEA-COMP:10475"/>
        <dbReference type="ChEBI" id="CHEBI:15378"/>
        <dbReference type="ChEBI" id="CHEBI:57540"/>
        <dbReference type="ChEBI" id="CHEBI:57945"/>
        <dbReference type="ChEBI" id="CHEBI:83099"/>
        <dbReference type="ChEBI" id="CHEBI:83100"/>
        <dbReference type="EC" id="1.8.1.4"/>
    </reaction>
</comment>
<name>A0ABS6G7E4_9FIRM</name>
<evidence type="ECO:0000313" key="17">
    <source>
        <dbReference type="Proteomes" id="UP000779508"/>
    </source>
</evidence>
<keyword evidence="9 13" id="KW-0520">NAD</keyword>
<comment type="miscellaneous">
    <text evidence="13">The active site is a redox-active disulfide bond.</text>
</comment>
<keyword evidence="11 13" id="KW-0676">Redox-active center</keyword>
<evidence type="ECO:0000256" key="8">
    <source>
        <dbReference type="ARBA" id="ARBA00023002"/>
    </source>
</evidence>
<evidence type="ECO:0000256" key="12">
    <source>
        <dbReference type="ARBA" id="ARBA00049187"/>
    </source>
</evidence>
<keyword evidence="8 13" id="KW-0560">Oxidoreductase</keyword>
<dbReference type="InterPro" id="IPR006258">
    <property type="entry name" value="Lipoamide_DH"/>
</dbReference>
<evidence type="ECO:0000256" key="13">
    <source>
        <dbReference type="RuleBase" id="RU003692"/>
    </source>
</evidence>
<comment type="subcellular location">
    <subcellularLocation>
        <location evidence="1">Cytoplasm</location>
    </subcellularLocation>
</comment>
<dbReference type="InterPro" id="IPR012999">
    <property type="entry name" value="Pyr_OxRdtase_I_AS"/>
</dbReference>
<evidence type="ECO:0000256" key="10">
    <source>
        <dbReference type="ARBA" id="ARBA00023157"/>
    </source>
</evidence>
<evidence type="ECO:0000259" key="14">
    <source>
        <dbReference type="Pfam" id="PF02852"/>
    </source>
</evidence>
<protein>
    <recommendedName>
        <fullName evidence="4 13">Dihydrolipoyl dehydrogenase</fullName>
        <ecNumber evidence="3 13">1.8.1.4</ecNumber>
    </recommendedName>
</protein>
<organism evidence="16 17">
    <name type="scientific">Alkaliphilus flagellatus</name>
    <dbReference type="NCBI Taxonomy" id="2841507"/>
    <lineage>
        <taxon>Bacteria</taxon>
        <taxon>Bacillati</taxon>
        <taxon>Bacillota</taxon>
        <taxon>Clostridia</taxon>
        <taxon>Peptostreptococcales</taxon>
        <taxon>Natronincolaceae</taxon>
        <taxon>Alkaliphilus</taxon>
    </lineage>
</organism>
<dbReference type="InterPro" id="IPR023753">
    <property type="entry name" value="FAD/NAD-binding_dom"/>
</dbReference>
<dbReference type="Pfam" id="PF07992">
    <property type="entry name" value="Pyr_redox_2"/>
    <property type="match status" value="1"/>
</dbReference>
<dbReference type="NCBIfam" id="TIGR01350">
    <property type="entry name" value="lipoamide_DH"/>
    <property type="match status" value="1"/>
</dbReference>
<dbReference type="Proteomes" id="UP000779508">
    <property type="component" value="Unassembled WGS sequence"/>
</dbReference>
<feature type="domain" description="FAD/NAD(P)-binding" evidence="15">
    <location>
        <begin position="1"/>
        <end position="322"/>
    </location>
</feature>
<comment type="cofactor">
    <cofactor evidence="13">
        <name>FAD</name>
        <dbReference type="ChEBI" id="CHEBI:57692"/>
    </cofactor>
    <text evidence="13">Binds 1 FAD per subunit.</text>
</comment>
<gene>
    <name evidence="16" type="primary">lpdA</name>
    <name evidence="16" type="ORF">KQI88_16600</name>
</gene>
<dbReference type="EMBL" id="JAHLQK010000007">
    <property type="protein sequence ID" value="MBU5678041.1"/>
    <property type="molecule type" value="Genomic_DNA"/>
</dbReference>
<keyword evidence="5" id="KW-0963">Cytoplasm</keyword>
<keyword evidence="10" id="KW-1015">Disulfide bond</keyword>
<dbReference type="PANTHER" id="PTHR22912">
    <property type="entry name" value="DISULFIDE OXIDOREDUCTASE"/>
    <property type="match status" value="1"/>
</dbReference>
<keyword evidence="6 13" id="KW-0285">Flavoprotein</keyword>
<comment type="similarity">
    <text evidence="2 13">Belongs to the class-I pyridine nucleotide-disulfide oxidoreductase family.</text>
</comment>
<evidence type="ECO:0000256" key="9">
    <source>
        <dbReference type="ARBA" id="ARBA00023027"/>
    </source>
</evidence>
<evidence type="ECO:0000256" key="6">
    <source>
        <dbReference type="ARBA" id="ARBA00022630"/>
    </source>
</evidence>
<evidence type="ECO:0000256" key="11">
    <source>
        <dbReference type="ARBA" id="ARBA00023284"/>
    </source>
</evidence>
<dbReference type="EC" id="1.8.1.4" evidence="3 13"/>
<dbReference type="PROSITE" id="PS00076">
    <property type="entry name" value="PYRIDINE_REDOX_1"/>
    <property type="match status" value="1"/>
</dbReference>
<feature type="domain" description="Pyridine nucleotide-disulphide oxidoreductase dimerisation" evidence="14">
    <location>
        <begin position="341"/>
        <end position="449"/>
    </location>
</feature>
<dbReference type="Pfam" id="PF02852">
    <property type="entry name" value="Pyr_redox_dim"/>
    <property type="match status" value="1"/>
</dbReference>
<evidence type="ECO:0000313" key="16">
    <source>
        <dbReference type="EMBL" id="MBU5678041.1"/>
    </source>
</evidence>
<keyword evidence="7 13" id="KW-0274">FAD</keyword>
<dbReference type="RefSeq" id="WP_216419297.1">
    <property type="nucleotide sequence ID" value="NZ_JAHLQK010000007.1"/>
</dbReference>
<dbReference type="PANTHER" id="PTHR22912:SF217">
    <property type="entry name" value="DIHYDROLIPOYL DEHYDROGENASE"/>
    <property type="match status" value="1"/>
</dbReference>
<dbReference type="PIRSF" id="PIRSF000350">
    <property type="entry name" value="Mercury_reductase_MerA"/>
    <property type="match status" value="1"/>
</dbReference>
<accession>A0ABS6G7E4</accession>
<evidence type="ECO:0000256" key="1">
    <source>
        <dbReference type="ARBA" id="ARBA00004496"/>
    </source>
</evidence>
<evidence type="ECO:0000259" key="15">
    <source>
        <dbReference type="Pfam" id="PF07992"/>
    </source>
</evidence>
<proteinExistence type="inferred from homology"/>
<sequence length="463" mass="49242">MKIVVLGGGPGGYVCAIKAAQLGAEVTIVEQDNMGGTCLNVGCIPTKVLLHSTEIYRLLNKESADLGFDMDNLKINWNTVQNRKDMVVTQLVDGVNTLLESNKIRIIKGKGQFVSKNQIEVISNNNDKSLVNFDKAVIATGSSPVKIPIGGVELEGVLTSTEALSLDNIPKSMCIIGGGVIGVEFANIYSNLGSKVTIVEMLPNIVSNMDEDIVNCLKSQLIESNIDIYTSTKAEKIEKEENKLKVIIATPSGNKHIASDKVLMSTGRRPNIEGIGLEAIGVKIEKGAIEVDKSMKTNVENIYAIGDCVGGALLAHVASAHGIIAAENIMGIFTPIDFKTIPYCVYTKPEIASVGLTEKQALNKGYNVKIGTFPLYANGKSLIMGDVNGLVKYVVDSSTDEILGLHIAGPNATELIAVGALAIRLETTVDEIISTIHAHPTVSESLCEAAHAVNGNAIHLPNI</sequence>
<comment type="caution">
    <text evidence="16">The sequence shown here is derived from an EMBL/GenBank/DDBJ whole genome shotgun (WGS) entry which is preliminary data.</text>
</comment>
<evidence type="ECO:0000256" key="3">
    <source>
        <dbReference type="ARBA" id="ARBA00012608"/>
    </source>
</evidence>
<dbReference type="InterPro" id="IPR001100">
    <property type="entry name" value="Pyr_nuc-diS_OxRdtase"/>
</dbReference>
<evidence type="ECO:0000256" key="4">
    <source>
        <dbReference type="ARBA" id="ARBA00016961"/>
    </source>
</evidence>
<dbReference type="InterPro" id="IPR050151">
    <property type="entry name" value="Class-I_Pyr_Nuc-Dis_Oxidored"/>
</dbReference>
<dbReference type="InterPro" id="IPR004099">
    <property type="entry name" value="Pyr_nucl-diS_OxRdtase_dimer"/>
</dbReference>
<reference evidence="16 17" key="1">
    <citation type="submission" date="2021-06" db="EMBL/GenBank/DDBJ databases">
        <authorList>
            <person name="Sun Q."/>
            <person name="Li D."/>
        </authorList>
    </citation>
    <scope>NUCLEOTIDE SEQUENCE [LARGE SCALE GENOMIC DNA]</scope>
    <source>
        <strain evidence="16 17">MSJ-5</strain>
    </source>
</reference>
<keyword evidence="17" id="KW-1185">Reference proteome</keyword>
<evidence type="ECO:0000256" key="7">
    <source>
        <dbReference type="ARBA" id="ARBA00022827"/>
    </source>
</evidence>